<dbReference type="Pfam" id="PF00672">
    <property type="entry name" value="HAMP"/>
    <property type="match status" value="1"/>
</dbReference>
<dbReference type="EMBL" id="BSDT01000001">
    <property type="protein sequence ID" value="GLI44692.1"/>
    <property type="molecule type" value="Genomic_DNA"/>
</dbReference>
<evidence type="ECO:0000256" key="1">
    <source>
        <dbReference type="ARBA" id="ARBA00000085"/>
    </source>
</evidence>
<dbReference type="PANTHER" id="PTHR45436:SF5">
    <property type="entry name" value="SENSOR HISTIDINE KINASE TRCS"/>
    <property type="match status" value="1"/>
</dbReference>
<keyword evidence="4" id="KW-0597">Phosphoprotein</keyword>
<evidence type="ECO:0000256" key="4">
    <source>
        <dbReference type="ARBA" id="ARBA00022553"/>
    </source>
</evidence>
<proteinExistence type="predicted"/>
<evidence type="ECO:0000256" key="2">
    <source>
        <dbReference type="ARBA" id="ARBA00004236"/>
    </source>
</evidence>
<evidence type="ECO:0000256" key="9">
    <source>
        <dbReference type="ARBA" id="ARBA00023012"/>
    </source>
</evidence>
<dbReference type="PRINTS" id="PR00344">
    <property type="entry name" value="BCTRLSENSOR"/>
</dbReference>
<dbReference type="Gene3D" id="3.30.565.10">
    <property type="entry name" value="Histidine kinase-like ATPase, C-terminal domain"/>
    <property type="match status" value="1"/>
</dbReference>
<evidence type="ECO:0000256" key="10">
    <source>
        <dbReference type="ARBA" id="ARBA00023136"/>
    </source>
</evidence>
<organism evidence="14 15">
    <name type="scientific">Glycomyces algeriensis</name>
    <dbReference type="NCBI Taxonomy" id="256037"/>
    <lineage>
        <taxon>Bacteria</taxon>
        <taxon>Bacillati</taxon>
        <taxon>Actinomycetota</taxon>
        <taxon>Actinomycetes</taxon>
        <taxon>Glycomycetales</taxon>
        <taxon>Glycomycetaceae</taxon>
        <taxon>Glycomyces</taxon>
    </lineage>
</organism>
<keyword evidence="10 11" id="KW-0472">Membrane</keyword>
<evidence type="ECO:0000259" key="12">
    <source>
        <dbReference type="PROSITE" id="PS50109"/>
    </source>
</evidence>
<keyword evidence="6 11" id="KW-0812">Transmembrane</keyword>
<comment type="catalytic activity">
    <reaction evidence="1">
        <text>ATP + protein L-histidine = ADP + protein N-phospho-L-histidine.</text>
        <dbReference type="EC" id="2.7.13.3"/>
    </reaction>
</comment>
<evidence type="ECO:0000256" key="7">
    <source>
        <dbReference type="ARBA" id="ARBA00022777"/>
    </source>
</evidence>
<feature type="domain" description="HAMP" evidence="13">
    <location>
        <begin position="99"/>
        <end position="152"/>
    </location>
</feature>
<dbReference type="InterPro" id="IPR003660">
    <property type="entry name" value="HAMP_dom"/>
</dbReference>
<dbReference type="SMART" id="SM00304">
    <property type="entry name" value="HAMP"/>
    <property type="match status" value="1"/>
</dbReference>
<dbReference type="PANTHER" id="PTHR45436">
    <property type="entry name" value="SENSOR HISTIDINE KINASE YKOH"/>
    <property type="match status" value="1"/>
</dbReference>
<dbReference type="InterPro" id="IPR003661">
    <property type="entry name" value="HisK_dim/P_dom"/>
</dbReference>
<evidence type="ECO:0000256" key="11">
    <source>
        <dbReference type="SAM" id="Phobius"/>
    </source>
</evidence>
<dbReference type="Pfam" id="PF02518">
    <property type="entry name" value="HATPase_c"/>
    <property type="match status" value="1"/>
</dbReference>
<dbReference type="SUPFAM" id="SSF158472">
    <property type="entry name" value="HAMP domain-like"/>
    <property type="match status" value="1"/>
</dbReference>
<dbReference type="InterPro" id="IPR003594">
    <property type="entry name" value="HATPase_dom"/>
</dbReference>
<protein>
    <recommendedName>
        <fullName evidence="3">histidine kinase</fullName>
        <ecNumber evidence="3">2.7.13.3</ecNumber>
    </recommendedName>
</protein>
<dbReference type="Pfam" id="PF00512">
    <property type="entry name" value="HisKA"/>
    <property type="match status" value="1"/>
</dbReference>
<evidence type="ECO:0000256" key="3">
    <source>
        <dbReference type="ARBA" id="ARBA00012438"/>
    </source>
</evidence>
<feature type="domain" description="Histidine kinase" evidence="12">
    <location>
        <begin position="167"/>
        <end position="378"/>
    </location>
</feature>
<dbReference type="InterPro" id="IPR036097">
    <property type="entry name" value="HisK_dim/P_sf"/>
</dbReference>
<keyword evidence="9" id="KW-0902">Two-component regulatory system</keyword>
<feature type="transmembrane region" description="Helical" evidence="11">
    <location>
        <begin position="75"/>
        <end position="98"/>
    </location>
</feature>
<dbReference type="PROSITE" id="PS50109">
    <property type="entry name" value="HIS_KIN"/>
    <property type="match status" value="1"/>
</dbReference>
<dbReference type="SMART" id="SM00388">
    <property type="entry name" value="HisKA"/>
    <property type="match status" value="1"/>
</dbReference>
<dbReference type="CDD" id="cd06225">
    <property type="entry name" value="HAMP"/>
    <property type="match status" value="1"/>
</dbReference>
<dbReference type="InterPro" id="IPR005467">
    <property type="entry name" value="His_kinase_dom"/>
</dbReference>
<evidence type="ECO:0000256" key="6">
    <source>
        <dbReference type="ARBA" id="ARBA00022692"/>
    </source>
</evidence>
<keyword evidence="7 14" id="KW-0418">Kinase</keyword>
<dbReference type="GO" id="GO:0000155">
    <property type="term" value="F:phosphorelay sensor kinase activity"/>
    <property type="evidence" value="ECO:0007669"/>
    <property type="project" value="InterPro"/>
</dbReference>
<dbReference type="AlphaFoldDB" id="A0A9W6GD95"/>
<dbReference type="InterPro" id="IPR036890">
    <property type="entry name" value="HATPase_C_sf"/>
</dbReference>
<dbReference type="SUPFAM" id="SSF47384">
    <property type="entry name" value="Homodimeric domain of signal transducing histidine kinase"/>
    <property type="match status" value="1"/>
</dbReference>
<keyword evidence="5" id="KW-0808">Transferase</keyword>
<dbReference type="InterPro" id="IPR050428">
    <property type="entry name" value="TCS_sensor_his_kinase"/>
</dbReference>
<reference evidence="14" key="1">
    <citation type="submission" date="2022-12" db="EMBL/GenBank/DDBJ databases">
        <title>Reference genome sequencing for broad-spectrum identification of bacterial and archaeal isolates by mass spectrometry.</title>
        <authorList>
            <person name="Sekiguchi Y."/>
            <person name="Tourlousse D.M."/>
        </authorList>
    </citation>
    <scope>NUCLEOTIDE SEQUENCE</scope>
    <source>
        <strain evidence="14">LLR39Z86</strain>
    </source>
</reference>
<dbReference type="EC" id="2.7.13.3" evidence="3"/>
<comment type="caution">
    <text evidence="14">The sequence shown here is derived from an EMBL/GenBank/DDBJ whole genome shotgun (WGS) entry which is preliminary data.</text>
</comment>
<evidence type="ECO:0000256" key="5">
    <source>
        <dbReference type="ARBA" id="ARBA00022679"/>
    </source>
</evidence>
<accession>A0A9W6GD95</accession>
<name>A0A9W6GD95_9ACTN</name>
<comment type="subcellular location">
    <subcellularLocation>
        <location evidence="2">Cell membrane</location>
    </subcellularLocation>
</comment>
<sequence length="387" mass="40876">MKMTARARLTLLLTALVLAAGGTLTFLTYVLTKQNLRHRSVFVDLDPGASPSPPPWAADAVDLSDRLVADTLSALLSQAALSLAVVTVLAAVLGWLVAGRVLRPIRAISSAARRLSAENLTERVPVTAPADELSGLAGTVNGMLDRIQRGVEERDRILESQRLFTANAAHELRTPLTTARTAIDVTLDGDPDRDELRAMANDVRDAVEHLQRILDGLLLLARSQAGLSAREPTDLAAIATVALDAAGERTLGLAVNADLRPVPVCGEPVLLEQMVGNLVDNAIRYNHPGGDLRITTGTTNGHAVFRIVNSGRKIPPHEAESLLEPFVHRDGSRVRADGGLGLGLSIVRAIADAHRGSIMIAAPTGGGLDIRIDLPAHSPSARATSVA</sequence>
<dbReference type="GO" id="GO:0005886">
    <property type="term" value="C:plasma membrane"/>
    <property type="evidence" value="ECO:0007669"/>
    <property type="project" value="UniProtKB-SubCell"/>
</dbReference>
<dbReference type="CDD" id="cd00075">
    <property type="entry name" value="HATPase"/>
    <property type="match status" value="1"/>
</dbReference>
<dbReference type="SMART" id="SM00387">
    <property type="entry name" value="HATPase_c"/>
    <property type="match status" value="1"/>
</dbReference>
<evidence type="ECO:0000259" key="13">
    <source>
        <dbReference type="PROSITE" id="PS50885"/>
    </source>
</evidence>
<gene>
    <name evidence="14" type="ORF">GALLR39Z86_45420</name>
</gene>
<dbReference type="PROSITE" id="PS50885">
    <property type="entry name" value="HAMP"/>
    <property type="match status" value="1"/>
</dbReference>
<dbReference type="CDD" id="cd00082">
    <property type="entry name" value="HisKA"/>
    <property type="match status" value="1"/>
</dbReference>
<evidence type="ECO:0000313" key="15">
    <source>
        <dbReference type="Proteomes" id="UP001144313"/>
    </source>
</evidence>
<dbReference type="SUPFAM" id="SSF55874">
    <property type="entry name" value="ATPase domain of HSP90 chaperone/DNA topoisomerase II/histidine kinase"/>
    <property type="match status" value="1"/>
</dbReference>
<dbReference type="Gene3D" id="6.10.340.10">
    <property type="match status" value="1"/>
</dbReference>
<dbReference type="Proteomes" id="UP001144313">
    <property type="component" value="Unassembled WGS sequence"/>
</dbReference>
<dbReference type="InterPro" id="IPR004358">
    <property type="entry name" value="Sig_transdc_His_kin-like_C"/>
</dbReference>
<evidence type="ECO:0000313" key="14">
    <source>
        <dbReference type="EMBL" id="GLI44692.1"/>
    </source>
</evidence>
<keyword evidence="15" id="KW-1185">Reference proteome</keyword>
<evidence type="ECO:0000256" key="8">
    <source>
        <dbReference type="ARBA" id="ARBA00022989"/>
    </source>
</evidence>
<keyword evidence="8 11" id="KW-1133">Transmembrane helix</keyword>
<dbReference type="Gene3D" id="1.10.287.130">
    <property type="match status" value="1"/>
</dbReference>